<organism evidence="1 2">
    <name type="scientific">Blastopirellula marina</name>
    <dbReference type="NCBI Taxonomy" id="124"/>
    <lineage>
        <taxon>Bacteria</taxon>
        <taxon>Pseudomonadati</taxon>
        <taxon>Planctomycetota</taxon>
        <taxon>Planctomycetia</taxon>
        <taxon>Pirellulales</taxon>
        <taxon>Pirellulaceae</taxon>
        <taxon>Blastopirellula</taxon>
    </lineage>
</organism>
<dbReference type="Proteomes" id="UP000237819">
    <property type="component" value="Unassembled WGS sequence"/>
</dbReference>
<sequence>MAYVVAAIMHVPVPVLDGDNLRSGEIASATASSTADDYDVDFILLGCDLPDDSDDGPVDDDPDDGLNSSFGPAYSIAKTGCQTLFSATGDHPAISERRCGAGAHRRLRGSPIEIAFRHVSFGKLCQSGTAHLRR</sequence>
<dbReference type="RefSeq" id="WP_105334822.1">
    <property type="nucleotide sequence ID" value="NZ_PUHZ01000008.1"/>
</dbReference>
<evidence type="ECO:0000313" key="1">
    <source>
        <dbReference type="EMBL" id="PQO46696.1"/>
    </source>
</evidence>
<reference evidence="1 2" key="1">
    <citation type="submission" date="2018-02" db="EMBL/GenBank/DDBJ databases">
        <title>Comparative genomes isolates from brazilian mangrove.</title>
        <authorList>
            <person name="Araujo J.E."/>
            <person name="Taketani R.G."/>
            <person name="Silva M.C.P."/>
            <person name="Loureco M.V."/>
            <person name="Andreote F.D."/>
        </authorList>
    </citation>
    <scope>NUCLEOTIDE SEQUENCE [LARGE SCALE GENOMIC DNA]</scope>
    <source>
        <strain evidence="1 2">Nap-Phe MGV</strain>
    </source>
</reference>
<proteinExistence type="predicted"/>
<dbReference type="EMBL" id="PUHZ01000008">
    <property type="protein sequence ID" value="PQO46696.1"/>
    <property type="molecule type" value="Genomic_DNA"/>
</dbReference>
<gene>
    <name evidence="1" type="ORF">C5Y93_07630</name>
</gene>
<accession>A0A2S8GQI8</accession>
<name>A0A2S8GQI8_9BACT</name>
<protein>
    <submittedName>
        <fullName evidence="1">Uncharacterized protein</fullName>
    </submittedName>
</protein>
<evidence type="ECO:0000313" key="2">
    <source>
        <dbReference type="Proteomes" id="UP000237819"/>
    </source>
</evidence>
<comment type="caution">
    <text evidence="1">The sequence shown here is derived from an EMBL/GenBank/DDBJ whole genome shotgun (WGS) entry which is preliminary data.</text>
</comment>
<dbReference type="AlphaFoldDB" id="A0A2S8GQI8"/>